<dbReference type="RefSeq" id="XP_022473948.1">
    <property type="nucleotide sequence ID" value="XM_022619573.1"/>
</dbReference>
<keyword evidence="2" id="KW-1185">Reference proteome</keyword>
<dbReference type="GeneID" id="34561083"/>
<dbReference type="EMBL" id="MJBS01000065">
    <property type="protein sequence ID" value="OHE96792.1"/>
    <property type="molecule type" value="Genomic_DNA"/>
</dbReference>
<gene>
    <name evidence="1" type="ORF">CORC01_07938</name>
</gene>
<proteinExistence type="predicted"/>
<organism evidence="1 2">
    <name type="scientific">Colletotrichum orchidophilum</name>
    <dbReference type="NCBI Taxonomy" id="1209926"/>
    <lineage>
        <taxon>Eukaryota</taxon>
        <taxon>Fungi</taxon>
        <taxon>Dikarya</taxon>
        <taxon>Ascomycota</taxon>
        <taxon>Pezizomycotina</taxon>
        <taxon>Sordariomycetes</taxon>
        <taxon>Hypocreomycetidae</taxon>
        <taxon>Glomerellales</taxon>
        <taxon>Glomerellaceae</taxon>
        <taxon>Colletotrichum</taxon>
    </lineage>
</organism>
<dbReference type="Proteomes" id="UP000176998">
    <property type="component" value="Unassembled WGS sequence"/>
</dbReference>
<dbReference type="AlphaFoldDB" id="A0A1G4B670"/>
<evidence type="ECO:0000313" key="1">
    <source>
        <dbReference type="EMBL" id="OHE96792.1"/>
    </source>
</evidence>
<evidence type="ECO:0000313" key="2">
    <source>
        <dbReference type="Proteomes" id="UP000176998"/>
    </source>
</evidence>
<protein>
    <submittedName>
        <fullName evidence="1">Uncharacterized protein</fullName>
    </submittedName>
</protein>
<sequence>MAFVAYKSLGDKEMMKEVVDVLREFGGGVAAWRSCCCPCFGVGRRRIP</sequence>
<name>A0A1G4B670_9PEZI</name>
<comment type="caution">
    <text evidence="1">The sequence shown here is derived from an EMBL/GenBank/DDBJ whole genome shotgun (WGS) entry which is preliminary data.</text>
</comment>
<accession>A0A1G4B670</accession>
<reference evidence="1 2" key="1">
    <citation type="submission" date="2016-09" db="EMBL/GenBank/DDBJ databases">
        <authorList>
            <person name="Capua I."/>
            <person name="De Benedictis P."/>
            <person name="Joannis T."/>
            <person name="Lombin L.H."/>
            <person name="Cattoli G."/>
        </authorList>
    </citation>
    <scope>NUCLEOTIDE SEQUENCE [LARGE SCALE GENOMIC DNA]</scope>
    <source>
        <strain evidence="1 2">IMI 309357</strain>
    </source>
</reference>